<sequence>MPETPGRDRPPLFLALGRAVIGRCPQCGRGRLFAGYLRQVEHCSVCGEAWGHIRADDAPPWLTILLVGHIILPLAITVERVADWPDWVGMTLWPTLALALAALILPRAKAIMLTLIWLTRAHGSEPA</sequence>
<dbReference type="Pfam" id="PF06170">
    <property type="entry name" value="DUF983"/>
    <property type="match status" value="1"/>
</dbReference>
<keyword evidence="3" id="KW-1185">Reference proteome</keyword>
<dbReference type="AlphaFoldDB" id="A0A7H1N6J6"/>
<accession>A0A7H1N6J6</accession>
<feature type="transmembrane region" description="Helical" evidence="1">
    <location>
        <begin position="87"/>
        <end position="105"/>
    </location>
</feature>
<keyword evidence="1" id="KW-0472">Membrane</keyword>
<reference evidence="2 3" key="1">
    <citation type="submission" date="2020-05" db="EMBL/GenBank/DDBJ databases">
        <title>Complete closed genome sequence of Defluviicoccus vanus.</title>
        <authorList>
            <person name="Bessarab I."/>
            <person name="Arumugam K."/>
            <person name="Maszenan A.M."/>
            <person name="Seviour R.J."/>
            <person name="Williams R.B."/>
        </authorList>
    </citation>
    <scope>NUCLEOTIDE SEQUENCE [LARGE SCALE GENOMIC DNA]</scope>
    <source>
        <strain evidence="2 3">Ben 114</strain>
    </source>
</reference>
<dbReference type="InterPro" id="IPR009325">
    <property type="entry name" value="DUF983"/>
</dbReference>
<evidence type="ECO:0000256" key="1">
    <source>
        <dbReference type="SAM" id="Phobius"/>
    </source>
</evidence>
<evidence type="ECO:0000313" key="3">
    <source>
        <dbReference type="Proteomes" id="UP000516369"/>
    </source>
</evidence>
<organism evidence="2 3">
    <name type="scientific">Defluviicoccus vanus</name>
    <dbReference type="NCBI Taxonomy" id="111831"/>
    <lineage>
        <taxon>Bacteria</taxon>
        <taxon>Pseudomonadati</taxon>
        <taxon>Pseudomonadota</taxon>
        <taxon>Alphaproteobacteria</taxon>
        <taxon>Rhodospirillales</taxon>
        <taxon>Rhodospirillaceae</taxon>
        <taxon>Defluviicoccus</taxon>
    </lineage>
</organism>
<keyword evidence="1" id="KW-0812">Transmembrane</keyword>
<dbReference type="Proteomes" id="UP000516369">
    <property type="component" value="Chromosome"/>
</dbReference>
<name>A0A7H1N6J6_9PROT</name>
<gene>
    <name evidence="2" type="ORF">HQ394_14190</name>
</gene>
<dbReference type="EMBL" id="CP053923">
    <property type="protein sequence ID" value="QNT71332.1"/>
    <property type="molecule type" value="Genomic_DNA"/>
</dbReference>
<protein>
    <submittedName>
        <fullName evidence="2">DUF983 domain-containing protein</fullName>
    </submittedName>
</protein>
<evidence type="ECO:0000313" key="2">
    <source>
        <dbReference type="EMBL" id="QNT71332.1"/>
    </source>
</evidence>
<proteinExistence type="predicted"/>
<dbReference type="KEGG" id="dvn:HQ394_14190"/>
<keyword evidence="1" id="KW-1133">Transmembrane helix</keyword>
<feature type="transmembrane region" description="Helical" evidence="1">
    <location>
        <begin position="61"/>
        <end position="81"/>
    </location>
</feature>